<evidence type="ECO:0000313" key="2">
    <source>
        <dbReference type="EMBL" id="OJH35465.1"/>
    </source>
</evidence>
<dbReference type="OrthoDB" id="9780487at2"/>
<reference evidence="3" key="1">
    <citation type="submission" date="2016-11" db="EMBL/GenBank/DDBJ databases">
        <authorList>
            <person name="Shukria A."/>
            <person name="Stevens D.C."/>
        </authorList>
    </citation>
    <scope>NUCLEOTIDE SEQUENCE [LARGE SCALE GENOMIC DNA]</scope>
    <source>
        <strain evidence="3">Cbfe23</strain>
    </source>
</reference>
<dbReference type="Gene3D" id="3.30.565.10">
    <property type="entry name" value="Histidine kinase-like ATPase, C-terminal domain"/>
    <property type="match status" value="1"/>
</dbReference>
<feature type="domain" description="Histidine kinase/HSP90-like ATPase" evidence="1">
    <location>
        <begin position="125"/>
        <end position="285"/>
    </location>
</feature>
<dbReference type="Proteomes" id="UP000182229">
    <property type="component" value="Unassembled WGS sequence"/>
</dbReference>
<sequence length="412" mass="45602">MTPAAIPSRLELDDPAPLLRWLGMDPVGVDLGAIDPVEMWGLVALATLGRVQGNEPLRIRTDRAARSCQFARAVGFEDLMNGDLPSGPGEPGRTVKLTRIQTSDTTEPVAERISRLLITEERFEDTRRTLYYVLNELLRNVVQHSRDPLGGVVGAQVNRGGRNAERPAVQVAVADAGIGIPASLVSRHKSLTDPREALSRSLWPHVSSTFDEGETGSIQNAGMGLFFIAEMTKLVGGRLVLASRGATLILEGDERFEDPHGRTKFLEPGVGFPGTLVAFEMPSEAEQDYEGMIETIKERARERTPRRAVHKWLAFEAPPAEVQRFIVSQSRIEDTVEAQRFSEEKLLTRLFNKQPIALDFMGIPVCTQSYVHALLFEPLRMAWARKTKIYILNAQPAVRSTLELLENYALGG</sequence>
<dbReference type="InterPro" id="IPR003594">
    <property type="entry name" value="HATPase_dom"/>
</dbReference>
<evidence type="ECO:0000259" key="1">
    <source>
        <dbReference type="SMART" id="SM00387"/>
    </source>
</evidence>
<dbReference type="SUPFAM" id="SSF55874">
    <property type="entry name" value="ATPase domain of HSP90 chaperone/DNA topoisomerase II/histidine kinase"/>
    <property type="match status" value="1"/>
</dbReference>
<protein>
    <recommendedName>
        <fullName evidence="1">Histidine kinase/HSP90-like ATPase domain-containing protein</fullName>
    </recommendedName>
</protein>
<keyword evidence="3" id="KW-1185">Reference proteome</keyword>
<dbReference type="SMART" id="SM00387">
    <property type="entry name" value="HATPase_c"/>
    <property type="match status" value="1"/>
</dbReference>
<gene>
    <name evidence="2" type="ORF">BON30_38705</name>
</gene>
<dbReference type="InterPro" id="IPR036890">
    <property type="entry name" value="HATPase_C_sf"/>
</dbReference>
<reference evidence="2 3" key="2">
    <citation type="submission" date="2016-12" db="EMBL/GenBank/DDBJ databases">
        <title>Draft Genome Sequence of Cystobacter ferrugineus Strain Cbfe23.</title>
        <authorList>
            <person name="Akbar S."/>
            <person name="Dowd S.E."/>
            <person name="Stevens D.C."/>
        </authorList>
    </citation>
    <scope>NUCLEOTIDE SEQUENCE [LARGE SCALE GENOMIC DNA]</scope>
    <source>
        <strain evidence="2 3">Cbfe23</strain>
    </source>
</reference>
<dbReference type="RefSeq" id="WP_071903565.1">
    <property type="nucleotide sequence ID" value="NZ_MPIN01000014.1"/>
</dbReference>
<dbReference type="AlphaFoldDB" id="A0A1L9AZM9"/>
<accession>A0A1L9AZM9</accession>
<comment type="caution">
    <text evidence="2">The sequence shown here is derived from an EMBL/GenBank/DDBJ whole genome shotgun (WGS) entry which is preliminary data.</text>
</comment>
<dbReference type="EMBL" id="MPIN01000014">
    <property type="protein sequence ID" value="OJH35465.1"/>
    <property type="molecule type" value="Genomic_DNA"/>
</dbReference>
<dbReference type="Pfam" id="PF02518">
    <property type="entry name" value="HATPase_c"/>
    <property type="match status" value="1"/>
</dbReference>
<dbReference type="STRING" id="83449.BON30_38705"/>
<proteinExistence type="predicted"/>
<organism evidence="2 3">
    <name type="scientific">Cystobacter ferrugineus</name>
    <dbReference type="NCBI Taxonomy" id="83449"/>
    <lineage>
        <taxon>Bacteria</taxon>
        <taxon>Pseudomonadati</taxon>
        <taxon>Myxococcota</taxon>
        <taxon>Myxococcia</taxon>
        <taxon>Myxococcales</taxon>
        <taxon>Cystobacterineae</taxon>
        <taxon>Archangiaceae</taxon>
        <taxon>Cystobacter</taxon>
    </lineage>
</organism>
<evidence type="ECO:0000313" key="3">
    <source>
        <dbReference type="Proteomes" id="UP000182229"/>
    </source>
</evidence>
<name>A0A1L9AZM9_9BACT</name>